<evidence type="ECO:0000313" key="2">
    <source>
        <dbReference type="Proteomes" id="UP000515908"/>
    </source>
</evidence>
<dbReference type="InterPro" id="IPR059193">
    <property type="entry name" value="mt-LAF15-like"/>
</dbReference>
<accession>A0A7G2C2F5</accession>
<dbReference type="Proteomes" id="UP000515908">
    <property type="component" value="Chromosome 02"/>
</dbReference>
<dbReference type="CDD" id="cd23089">
    <property type="entry name" value="mt-LAF15-like"/>
    <property type="match status" value="1"/>
</dbReference>
<dbReference type="EMBL" id="LR877146">
    <property type="protein sequence ID" value="CAD2213829.1"/>
    <property type="molecule type" value="Genomic_DNA"/>
</dbReference>
<organism evidence="1 2">
    <name type="scientific">Angomonas deanei</name>
    <dbReference type="NCBI Taxonomy" id="59799"/>
    <lineage>
        <taxon>Eukaryota</taxon>
        <taxon>Discoba</taxon>
        <taxon>Euglenozoa</taxon>
        <taxon>Kinetoplastea</taxon>
        <taxon>Metakinetoplastina</taxon>
        <taxon>Trypanosomatida</taxon>
        <taxon>Trypanosomatidae</taxon>
        <taxon>Strigomonadinae</taxon>
        <taxon>Angomonas</taxon>
    </lineage>
</organism>
<name>A0A7G2C2F5_9TRYP</name>
<proteinExistence type="predicted"/>
<evidence type="ECO:0000313" key="1">
    <source>
        <dbReference type="EMBL" id="CAD2213829.1"/>
    </source>
</evidence>
<dbReference type="VEuPathDB" id="TriTrypDB:ADEAN_000127200"/>
<gene>
    <name evidence="1" type="ORF">ADEAN_000127200</name>
</gene>
<keyword evidence="2" id="KW-1185">Reference proteome</keyword>
<sequence length="281" mass="31559">MFAVRCPAHLVWHPSVHHSLLLLRGLQCRHTLVLDPAAEGRPSLLAEGSSLIQTTVDWGHTDSPPNLQRVYAPEHILHFFANRTATPQQAILATQLADYLDACEVSRRIQAAVDTLLFTLQTATQEVEPVRVAHAALLTLLERVEVALAKEDPQEEGKEEDPLRLWPLFSILQFIVEEGGLLTSAYPHLSRELARLSQRPTVRQHRRLVERTLAEGPTVAYPYRNFLQEVQRGLREYNHTIQERTGGTAANHNSGEARMGLQAVAARLPWTRKGAKLTPRN</sequence>
<protein>
    <submittedName>
        <fullName evidence="1">Uncharacterized protein</fullName>
    </submittedName>
</protein>
<reference evidence="1 2" key="1">
    <citation type="submission" date="2020-08" db="EMBL/GenBank/DDBJ databases">
        <authorList>
            <person name="Newling K."/>
            <person name="Davey J."/>
            <person name="Forrester S."/>
        </authorList>
    </citation>
    <scope>NUCLEOTIDE SEQUENCE [LARGE SCALE GENOMIC DNA]</scope>
    <source>
        <strain evidence="2">Crithidia deanei Carvalho (ATCC PRA-265)</strain>
    </source>
</reference>
<dbReference type="AlphaFoldDB" id="A0A7G2C2F5"/>